<protein>
    <submittedName>
        <fullName evidence="1">Uncharacterized protein</fullName>
    </submittedName>
</protein>
<dbReference type="HOGENOM" id="CLU_1835865_0_0_1"/>
<evidence type="ECO:0000313" key="2">
    <source>
        <dbReference type="Proteomes" id="UP000053257"/>
    </source>
</evidence>
<name>A0A0C3PB80_PHLG1</name>
<evidence type="ECO:0000313" key="1">
    <source>
        <dbReference type="EMBL" id="KIP02173.1"/>
    </source>
</evidence>
<sequence length="140" mass="16344">MATHVCRKKVDAARQVEHEQAELAAPEVHSAEALSDLKLKRDAKRHRKMTRKGSEWRTKDAMKDPEVHWHWVFRSHQEEVRNIRPHMTMHVKGGWQLKLEDGGAGEEEQTGWVAAFEEKAKGWRIRDRARGFPFSNGSRR</sequence>
<dbReference type="AlphaFoldDB" id="A0A0C3PB80"/>
<dbReference type="EMBL" id="KN840696">
    <property type="protein sequence ID" value="KIP02173.1"/>
    <property type="molecule type" value="Genomic_DNA"/>
</dbReference>
<reference evidence="1 2" key="1">
    <citation type="journal article" date="2014" name="PLoS Genet.">
        <title>Analysis of the Phlebiopsis gigantea genome, transcriptome and secretome provides insight into its pioneer colonization strategies of wood.</title>
        <authorList>
            <person name="Hori C."/>
            <person name="Ishida T."/>
            <person name="Igarashi K."/>
            <person name="Samejima M."/>
            <person name="Suzuki H."/>
            <person name="Master E."/>
            <person name="Ferreira P."/>
            <person name="Ruiz-Duenas F.J."/>
            <person name="Held B."/>
            <person name="Canessa P."/>
            <person name="Larrondo L.F."/>
            <person name="Schmoll M."/>
            <person name="Druzhinina I.S."/>
            <person name="Kubicek C.P."/>
            <person name="Gaskell J.A."/>
            <person name="Kersten P."/>
            <person name="St John F."/>
            <person name="Glasner J."/>
            <person name="Sabat G."/>
            <person name="Splinter BonDurant S."/>
            <person name="Syed K."/>
            <person name="Yadav J."/>
            <person name="Mgbeahuruike A.C."/>
            <person name="Kovalchuk A."/>
            <person name="Asiegbu F.O."/>
            <person name="Lackner G."/>
            <person name="Hoffmeister D."/>
            <person name="Rencoret J."/>
            <person name="Gutierrez A."/>
            <person name="Sun H."/>
            <person name="Lindquist E."/>
            <person name="Barry K."/>
            <person name="Riley R."/>
            <person name="Grigoriev I.V."/>
            <person name="Henrissat B."/>
            <person name="Kues U."/>
            <person name="Berka R.M."/>
            <person name="Martinez A.T."/>
            <person name="Covert S.F."/>
            <person name="Blanchette R.A."/>
            <person name="Cullen D."/>
        </authorList>
    </citation>
    <scope>NUCLEOTIDE SEQUENCE [LARGE SCALE GENOMIC DNA]</scope>
    <source>
        <strain evidence="1 2">11061_1 CR5-6</strain>
    </source>
</reference>
<dbReference type="OrthoDB" id="10616168at2759"/>
<organism evidence="1 2">
    <name type="scientific">Phlebiopsis gigantea (strain 11061_1 CR5-6)</name>
    <name type="common">White-rot fungus</name>
    <name type="synonym">Peniophora gigantea</name>
    <dbReference type="NCBI Taxonomy" id="745531"/>
    <lineage>
        <taxon>Eukaryota</taxon>
        <taxon>Fungi</taxon>
        <taxon>Dikarya</taxon>
        <taxon>Basidiomycota</taxon>
        <taxon>Agaricomycotina</taxon>
        <taxon>Agaricomycetes</taxon>
        <taxon>Polyporales</taxon>
        <taxon>Phanerochaetaceae</taxon>
        <taxon>Phlebiopsis</taxon>
    </lineage>
</organism>
<keyword evidence="2" id="KW-1185">Reference proteome</keyword>
<accession>A0A0C3PB80</accession>
<proteinExistence type="predicted"/>
<dbReference type="Proteomes" id="UP000053257">
    <property type="component" value="Unassembled WGS sequence"/>
</dbReference>
<gene>
    <name evidence="1" type="ORF">PHLGIDRAFT_306754</name>
</gene>